<sequence length="109" mass="11538">MTSTPDARPQAGGRPAGEARARPGRPGNEVAVRADISAHTLRLLARRTPSLRASLRMRAVAHVLAGATLAEAAAGAHVRTRTLQNWIARYNAEGVEGLADRPRALSKAE</sequence>
<evidence type="ECO:0000313" key="4">
    <source>
        <dbReference type="Proteomes" id="UP001238467"/>
    </source>
</evidence>
<accession>A0ABU0DND1</accession>
<keyword evidence="4" id="KW-1185">Reference proteome</keyword>
<feature type="domain" description="Insertion element IS150 protein InsJ-like helix-turn-helix" evidence="2">
    <location>
        <begin position="56"/>
        <end position="103"/>
    </location>
</feature>
<feature type="compositionally biased region" description="Low complexity" evidence="1">
    <location>
        <begin position="1"/>
        <end position="18"/>
    </location>
</feature>
<dbReference type="SUPFAM" id="SSF46689">
    <property type="entry name" value="Homeodomain-like"/>
    <property type="match status" value="1"/>
</dbReference>
<dbReference type="Gene3D" id="1.10.10.10">
    <property type="entry name" value="Winged helix-like DNA-binding domain superfamily/Winged helix DNA-binding domain"/>
    <property type="match status" value="1"/>
</dbReference>
<gene>
    <name evidence="3" type="ORF">J2S76_004264</name>
</gene>
<evidence type="ECO:0000313" key="3">
    <source>
        <dbReference type="EMBL" id="MDQ0349813.1"/>
    </source>
</evidence>
<reference evidence="3 4" key="1">
    <citation type="submission" date="2023-07" db="EMBL/GenBank/DDBJ databases">
        <title>Genomic Encyclopedia of Type Strains, Phase IV (KMG-IV): sequencing the most valuable type-strain genomes for metagenomic binning, comparative biology and taxonomic classification.</title>
        <authorList>
            <person name="Goeker M."/>
        </authorList>
    </citation>
    <scope>NUCLEOTIDE SEQUENCE [LARGE SCALE GENOMIC DNA]</scope>
    <source>
        <strain evidence="3 4">DSM 1277</strain>
    </source>
</reference>
<dbReference type="InterPro" id="IPR055247">
    <property type="entry name" value="InsJ-like_HTH"/>
</dbReference>
<name>A0ABU0DND1_9HYPH</name>
<dbReference type="InterPro" id="IPR009057">
    <property type="entry name" value="Homeodomain-like_sf"/>
</dbReference>
<organism evidence="3 4">
    <name type="scientific">Ancylobacter vacuolatus</name>
    <dbReference type="NCBI Taxonomy" id="223389"/>
    <lineage>
        <taxon>Bacteria</taxon>
        <taxon>Pseudomonadati</taxon>
        <taxon>Pseudomonadota</taxon>
        <taxon>Alphaproteobacteria</taxon>
        <taxon>Hyphomicrobiales</taxon>
        <taxon>Xanthobacteraceae</taxon>
        <taxon>Ancylobacter</taxon>
    </lineage>
</organism>
<dbReference type="Pfam" id="PF13518">
    <property type="entry name" value="HTH_28"/>
    <property type="match status" value="1"/>
</dbReference>
<comment type="caution">
    <text evidence="3">The sequence shown here is derived from an EMBL/GenBank/DDBJ whole genome shotgun (WGS) entry which is preliminary data.</text>
</comment>
<feature type="region of interest" description="Disordered" evidence="1">
    <location>
        <begin position="1"/>
        <end position="30"/>
    </location>
</feature>
<dbReference type="InterPro" id="IPR036388">
    <property type="entry name" value="WH-like_DNA-bd_sf"/>
</dbReference>
<dbReference type="EMBL" id="JAUSUH010000012">
    <property type="protein sequence ID" value="MDQ0349813.1"/>
    <property type="molecule type" value="Genomic_DNA"/>
</dbReference>
<protein>
    <recommendedName>
        <fullName evidence="2">Insertion element IS150 protein InsJ-like helix-turn-helix domain-containing protein</fullName>
    </recommendedName>
</protein>
<dbReference type="Proteomes" id="UP001238467">
    <property type="component" value="Unassembled WGS sequence"/>
</dbReference>
<evidence type="ECO:0000259" key="2">
    <source>
        <dbReference type="Pfam" id="PF13518"/>
    </source>
</evidence>
<dbReference type="RefSeq" id="WP_307063823.1">
    <property type="nucleotide sequence ID" value="NZ_JAUSUH010000012.1"/>
</dbReference>
<proteinExistence type="predicted"/>
<evidence type="ECO:0000256" key="1">
    <source>
        <dbReference type="SAM" id="MobiDB-lite"/>
    </source>
</evidence>